<dbReference type="GO" id="GO:0003677">
    <property type="term" value="F:DNA binding"/>
    <property type="evidence" value="ECO:0007669"/>
    <property type="project" value="UniProtKB-KW"/>
</dbReference>
<dbReference type="InterPro" id="IPR036134">
    <property type="entry name" value="Crypto/Photolyase_FAD-like_sf"/>
</dbReference>
<dbReference type="FunFam" id="1.10.579.10:FF:000002">
    <property type="entry name" value="Deoxyribodipyrimidine photolyase"/>
    <property type="match status" value="1"/>
</dbReference>
<evidence type="ECO:0000256" key="4">
    <source>
        <dbReference type="ARBA" id="ARBA00014046"/>
    </source>
</evidence>
<dbReference type="InterPro" id="IPR052219">
    <property type="entry name" value="Photolyase_Class-2"/>
</dbReference>
<evidence type="ECO:0000256" key="6">
    <source>
        <dbReference type="ARBA" id="ARBA00022763"/>
    </source>
</evidence>
<organism evidence="13">
    <name type="scientific">Tetraselmis sp. GSL018</name>
    <dbReference type="NCBI Taxonomy" id="582737"/>
    <lineage>
        <taxon>Eukaryota</taxon>
        <taxon>Viridiplantae</taxon>
        <taxon>Chlorophyta</taxon>
        <taxon>core chlorophytes</taxon>
        <taxon>Chlorodendrophyceae</taxon>
        <taxon>Chlorodendrales</taxon>
        <taxon>Chlorodendraceae</taxon>
        <taxon>Tetraselmis</taxon>
    </lineage>
</organism>
<evidence type="ECO:0000256" key="1">
    <source>
        <dbReference type="ARBA" id="ARBA00001974"/>
    </source>
</evidence>
<dbReference type="PANTHER" id="PTHR10211:SF0">
    <property type="entry name" value="DEOXYRIBODIPYRIMIDINE PHOTO-LYASE"/>
    <property type="match status" value="1"/>
</dbReference>
<dbReference type="Gene3D" id="1.10.579.10">
    <property type="entry name" value="DNA Cyclobutane Dipyrimidine Photolyase, subunit A, domain 3"/>
    <property type="match status" value="1"/>
</dbReference>
<feature type="non-terminal residue" evidence="13">
    <location>
        <position position="175"/>
    </location>
</feature>
<dbReference type="GO" id="GO:0000719">
    <property type="term" value="P:photoreactive repair"/>
    <property type="evidence" value="ECO:0007669"/>
    <property type="project" value="TreeGrafter"/>
</dbReference>
<accession>A0A061R0M8</accession>
<keyword evidence="7" id="KW-0274">FAD</keyword>
<sequence>RWEGLPAWARQTLEAHGPDPRAELYTLEQLERGETGDAYWNAAQWQMVATGHMHNYMRMYWCKRLLVWTRNARTAMEWAIYLNNKYELDGRDENGYMGVAWCFGQHDRQFPERSIFGTVRPMTSSGLKTKFDMSAYVRYVRECCQAAAPNVKRLLPRAALNATPTLQHYFAPKTK</sequence>
<comment type="catalytic activity">
    <reaction evidence="12">
        <text>cyclobutadipyrimidine (in DNA) = 2 pyrimidine residues (in DNA).</text>
        <dbReference type="EC" id="4.1.99.3"/>
    </reaction>
</comment>
<keyword evidence="8" id="KW-0238">DNA-binding</keyword>
<feature type="non-terminal residue" evidence="13">
    <location>
        <position position="1"/>
    </location>
</feature>
<evidence type="ECO:0000256" key="11">
    <source>
        <dbReference type="ARBA" id="ARBA00031671"/>
    </source>
</evidence>
<evidence type="ECO:0000256" key="7">
    <source>
        <dbReference type="ARBA" id="ARBA00022827"/>
    </source>
</evidence>
<comment type="cofactor">
    <cofactor evidence="1">
        <name>FAD</name>
        <dbReference type="ChEBI" id="CHEBI:57692"/>
    </cofactor>
</comment>
<evidence type="ECO:0000256" key="3">
    <source>
        <dbReference type="ARBA" id="ARBA00013149"/>
    </source>
</evidence>
<evidence type="ECO:0000256" key="10">
    <source>
        <dbReference type="ARBA" id="ARBA00023239"/>
    </source>
</evidence>
<comment type="similarity">
    <text evidence="2">Belongs to the DNA photolyase class-2 family.</text>
</comment>
<reference evidence="13" key="1">
    <citation type="submission" date="2014-05" db="EMBL/GenBank/DDBJ databases">
        <title>The transcriptome of the halophilic microalga Tetraselmis sp. GSL018 isolated from the Great Salt Lake, Utah.</title>
        <authorList>
            <person name="Jinkerson R.E."/>
            <person name="D'Adamo S."/>
            <person name="Posewitz M.C."/>
        </authorList>
    </citation>
    <scope>NUCLEOTIDE SEQUENCE</scope>
    <source>
        <strain evidence="13">GSL018</strain>
    </source>
</reference>
<keyword evidence="10 13" id="KW-0456">Lyase</keyword>
<evidence type="ECO:0000313" key="13">
    <source>
        <dbReference type="EMBL" id="JAC64081.1"/>
    </source>
</evidence>
<gene>
    <name evidence="13" type="ORF">TSPGSL018_19081</name>
</gene>
<keyword evidence="5" id="KW-0285">Flavoprotein</keyword>
<keyword evidence="9" id="KW-0234">DNA repair</keyword>
<evidence type="ECO:0000256" key="8">
    <source>
        <dbReference type="ARBA" id="ARBA00023125"/>
    </source>
</evidence>
<name>A0A061R0M8_9CHLO</name>
<evidence type="ECO:0000256" key="9">
    <source>
        <dbReference type="ARBA" id="ARBA00023204"/>
    </source>
</evidence>
<evidence type="ECO:0000256" key="2">
    <source>
        <dbReference type="ARBA" id="ARBA00006409"/>
    </source>
</evidence>
<dbReference type="SUPFAM" id="SSF48173">
    <property type="entry name" value="Cryptochrome/photolyase FAD-binding domain"/>
    <property type="match status" value="1"/>
</dbReference>
<dbReference type="AlphaFoldDB" id="A0A061R0M8"/>
<evidence type="ECO:0000256" key="5">
    <source>
        <dbReference type="ARBA" id="ARBA00022630"/>
    </source>
</evidence>
<protein>
    <recommendedName>
        <fullName evidence="4">Deoxyribodipyrimidine photo-lyase</fullName>
        <ecNumber evidence="3">4.1.99.3</ecNumber>
    </recommendedName>
    <alternativeName>
        <fullName evidence="11">DNA photolyase</fullName>
    </alternativeName>
</protein>
<keyword evidence="6" id="KW-0227">DNA damage</keyword>
<dbReference type="EC" id="4.1.99.3" evidence="3"/>
<evidence type="ECO:0000256" key="12">
    <source>
        <dbReference type="ARBA" id="ARBA00033999"/>
    </source>
</evidence>
<dbReference type="EMBL" id="GBEZ01022771">
    <property type="protein sequence ID" value="JAC64081.1"/>
    <property type="molecule type" value="Transcribed_RNA"/>
</dbReference>
<dbReference type="GO" id="GO:0003904">
    <property type="term" value="F:deoxyribodipyrimidine photo-lyase activity"/>
    <property type="evidence" value="ECO:0007669"/>
    <property type="project" value="UniProtKB-EC"/>
</dbReference>
<proteinExistence type="inferred from homology"/>
<dbReference type="PANTHER" id="PTHR10211">
    <property type="entry name" value="DEOXYRIBODIPYRIMIDINE PHOTOLYASE"/>
    <property type="match status" value="1"/>
</dbReference>